<dbReference type="EMBL" id="JACETU010000009">
    <property type="protein sequence ID" value="KAF7420776.1"/>
    <property type="molecule type" value="Genomic_DNA"/>
</dbReference>
<evidence type="ECO:0000313" key="2">
    <source>
        <dbReference type="EMBL" id="KAF7420776.1"/>
    </source>
</evidence>
<accession>A0A8H7DML8</accession>
<dbReference type="VEuPathDB" id="FungiDB:PC9H_011294"/>
<protein>
    <submittedName>
        <fullName evidence="2">Uncharacterized protein</fullName>
    </submittedName>
</protein>
<evidence type="ECO:0000313" key="3">
    <source>
        <dbReference type="Proteomes" id="UP000623687"/>
    </source>
</evidence>
<gene>
    <name evidence="2" type="ORF">PC9H_011294</name>
</gene>
<keyword evidence="3" id="KW-1185">Reference proteome</keyword>
<dbReference type="AlphaFoldDB" id="A0A8H7DML8"/>
<sequence length="337" mass="37021">MKAEKAQRKADKEKEKAQEEKAQEGKEKGLDNNHRSPKPVHQEKSVQGTPDATMGAPASALGSRLAGDRTSARNLKCSYCCTRSKEEVRGAAGECKGEVNPQSTDGAPGGGQHVDVGGPSAFSVWLPTSIVKAQSKEQAEEVDGKKTVMPVDIDQAMAVSRGRPLSGPEEIAEPRKSARTKDQFTTLRTANEAGRDQEKLRMEHDAKLGQAAAVSVCESDVFLDQTRPLRYPCSSQVEVTAVFTHLEARLLAYIRNGAAMLWFRRHRTDMYMFAKEACRKSFTVDMNTDWLIVATLADLQGEGDRQVRIFFADGESRLATPHSRCAAREAKGRKNIE</sequence>
<dbReference type="Proteomes" id="UP000623687">
    <property type="component" value="Unassembled WGS sequence"/>
</dbReference>
<dbReference type="GeneID" id="59381112"/>
<reference evidence="2" key="1">
    <citation type="submission" date="2019-07" db="EMBL/GenBank/DDBJ databases">
        <authorList>
            <person name="Palmer J.M."/>
        </authorList>
    </citation>
    <scope>NUCLEOTIDE SEQUENCE</scope>
    <source>
        <strain evidence="2">PC9</strain>
    </source>
</reference>
<feature type="region of interest" description="Disordered" evidence="1">
    <location>
        <begin position="89"/>
        <end position="111"/>
    </location>
</feature>
<name>A0A8H7DML8_PLEOS</name>
<evidence type="ECO:0000256" key="1">
    <source>
        <dbReference type="SAM" id="MobiDB-lite"/>
    </source>
</evidence>
<comment type="caution">
    <text evidence="2">The sequence shown here is derived from an EMBL/GenBank/DDBJ whole genome shotgun (WGS) entry which is preliminary data.</text>
</comment>
<dbReference type="OrthoDB" id="10541546at2759"/>
<proteinExistence type="predicted"/>
<organism evidence="2 3">
    <name type="scientific">Pleurotus ostreatus</name>
    <name type="common">Oyster mushroom</name>
    <name type="synonym">White-rot fungus</name>
    <dbReference type="NCBI Taxonomy" id="5322"/>
    <lineage>
        <taxon>Eukaryota</taxon>
        <taxon>Fungi</taxon>
        <taxon>Dikarya</taxon>
        <taxon>Basidiomycota</taxon>
        <taxon>Agaricomycotina</taxon>
        <taxon>Agaricomycetes</taxon>
        <taxon>Agaricomycetidae</taxon>
        <taxon>Agaricales</taxon>
        <taxon>Pleurotineae</taxon>
        <taxon>Pleurotaceae</taxon>
        <taxon>Pleurotus</taxon>
    </lineage>
</organism>
<feature type="region of interest" description="Disordered" evidence="1">
    <location>
        <begin position="161"/>
        <end position="180"/>
    </location>
</feature>
<dbReference type="RefSeq" id="XP_036626634.1">
    <property type="nucleotide sequence ID" value="XM_036780779.1"/>
</dbReference>
<feature type="region of interest" description="Disordered" evidence="1">
    <location>
        <begin position="1"/>
        <end position="70"/>
    </location>
</feature>
<feature type="compositionally biased region" description="Basic and acidic residues" evidence="1">
    <location>
        <begin position="1"/>
        <end position="44"/>
    </location>
</feature>